<feature type="compositionally biased region" description="Polar residues" evidence="1">
    <location>
        <begin position="778"/>
        <end position="797"/>
    </location>
</feature>
<feature type="domain" description="DUF7075" evidence="6">
    <location>
        <begin position="120"/>
        <end position="191"/>
    </location>
</feature>
<evidence type="ECO:0000259" key="3">
    <source>
        <dbReference type="Pfam" id="PF13966"/>
    </source>
</evidence>
<dbReference type="PANTHER" id="PTHR31469:SF2">
    <property type="entry name" value="EXPRESSED PROTEIN"/>
    <property type="match status" value="1"/>
</dbReference>
<feature type="compositionally biased region" description="Basic and acidic residues" evidence="1">
    <location>
        <begin position="418"/>
        <end position="427"/>
    </location>
</feature>
<dbReference type="InterPro" id="IPR055503">
    <property type="entry name" value="DUF7075"/>
</dbReference>
<feature type="region of interest" description="Disordered" evidence="1">
    <location>
        <begin position="667"/>
        <end position="929"/>
    </location>
</feature>
<evidence type="ECO:0008006" key="9">
    <source>
        <dbReference type="Google" id="ProtNLM"/>
    </source>
</evidence>
<feature type="domain" description="Endonuclease/exonuclease/phosphatase" evidence="2">
    <location>
        <begin position="951"/>
        <end position="1146"/>
    </location>
</feature>
<dbReference type="InterPro" id="IPR055502">
    <property type="entry name" value="DUF7074"/>
</dbReference>
<dbReference type="GO" id="GO:0003824">
    <property type="term" value="F:catalytic activity"/>
    <property type="evidence" value="ECO:0007669"/>
    <property type="project" value="InterPro"/>
</dbReference>
<dbReference type="InterPro" id="IPR005135">
    <property type="entry name" value="Endo/exonuclease/phosphatase"/>
</dbReference>
<dbReference type="Pfam" id="PF13966">
    <property type="entry name" value="zf-RVT"/>
    <property type="match status" value="1"/>
</dbReference>
<feature type="region of interest" description="Disordered" evidence="1">
    <location>
        <begin position="72"/>
        <end position="101"/>
    </location>
</feature>
<dbReference type="InterPro" id="IPR036691">
    <property type="entry name" value="Endo/exonu/phosph_ase_sf"/>
</dbReference>
<gene>
    <name evidence="7" type="ORF">Acr_19g0005120</name>
</gene>
<sequence length="1770" mass="199005">MKAAIEQFQDIPFYRFGKPVHGIDDSTCHMAWQFRPKEGNTASFYKDYRSFVISRSEDCALSGVRIGEYHSGGNARKRKKNQKPGFEKKPETQELQPISLPEVGETASDSLPVVESEGSFSRERYLVYLGGGDRCKSMNHFLWSFMGAWGEAQYLNRTVVMDLSIFLSSIYTISHQDEQGKDFRLYFDFEHRLPCWTRGDEPWHLVWKSKRLMDIMSAIASRLNWDFDSVHIVRGEKARNKELWPNLDADTSPLAPRRFWAAALCSVPSQSLFAASEVRSRHFWLQFEHLLRSVCPGLHYCISGLARVLCLHSGSGTGTLVWFITLSATFNMANGKNKHNNGGQGALVANEASTDLYESDRDDLGKEPNPEAAAVISSVMPPAPELPTKVSPPGVRPNAIVKTGNTQGESSAAEEEREAEKAHKENKSYVSLLTGNRMPSKGSQLQFFDQDEGPVIIEEEDIQGSDFLSDRCLVGYFGGRFPGKQALKHITNSWKVQVSVKHHGSGWLIFQFSSTDDKSSVLENGPYIIYGRPLLLKAMPRFFRFGNEAISSFPVWVQLRYVPLDMWYPNVFGKICSKLGKPIHMDKMTSQKERVNYARCLVEIDMSKEIKHTVTVTLNVSGGGGEYEQPIFYENLPKFCTHCKIMGHIQENCKANKESAKPVDIANEKGKETGPTVASTNGQTGTTRTGTNKGNQLEWVTKQPKTSKGQKGRSEAVQNPGPTTCNKFSPLEIIQDSEENTNTRADQSKENQVEWANNERNAKGHAEDTNARLETEDPTQITESSSKQSQDTPIQHQTLDDGENTTGHKTQESSSQDTLIQHQTLEDGEITTGHKTPVLEDKQKKKNSEIAAGIPQNKMQQLPQVQNERVAAKRRNPTQPVRRSITGILAAKNSDKPHLPSTSNQPVISAKGEEGKKKRDKKAPEKNGKATPFAEFCAEMGGDTPTPIKNKIDIMGILETKLNQQRAIDMVKFKFRNWAICDNFHQHPNGRILIIWKADKVDLQIIDSTNQVIHCLATCKVSNTKICISFVYAFNTIVGRRPLWANLDRFDTGLRDPWLILGDFNNVLKLDERSNGQPVSPYEIRDFHQCCSNLGLVDTPYSGAFLTWTNNTNWCKLDRALVNNKWVMEGLRAHANFDFPGKLSDHSPCVVSLFENSVQGVKTFKFFNMWALHEDFQGIAETAWASQIQGSAMFRLCKKLKSLKEPLKVLNKKQFSHISSRAAAAEEKLCDIQQQLHDNTSDPFLQEQLVQSKSLALRLAEAERSFCSQIAKMKFLKESDKGSKFFHDLIKSNKSRSQIVSLTLSDGSRSTSLHQVANAFLDFYKGLLGTSSPCSQLVNSILLDGEQVSEAQASDLIRAVSDEEIKGALFSIGDDKSPGPDGFSAYFYKKAWGSVGPDFCEAVREFFSSGQLLKQMNHSIIALVPKKGDEISVQILLSKLVSFGECSGLKMSLQKSSIYAAGMSCADLDSIKSSSLLSAGKFPFRYLGLPVAASKLTIAQFHPFIDRISGYITSWAGMTLSYAGRSELIRSVLQGVECFWLSSLPMPVGDTCIWEYNNRKQDSNLLKHILNVRDRILVEEGSSQAARIRMDQWVINGKFSSKAAYEFFRPRKLPLTWPNLVWHNSIIPRHSFIMWLGLKERLQTKDKLHEFIADKVCPLCAATDESIDHLFFQCDIGKHVWFLIKQWLKITRAMSTLKSATKWLIKEARGTGIQSKAKKVALACSVYHIWEARNKRIFEGVIKHPEAIVRQIQMQVYRVMFNLYPNITKL</sequence>
<evidence type="ECO:0000259" key="6">
    <source>
        <dbReference type="Pfam" id="PF23272"/>
    </source>
</evidence>
<dbReference type="OrthoDB" id="1113249at2759"/>
<evidence type="ECO:0000259" key="4">
    <source>
        <dbReference type="Pfam" id="PF14111"/>
    </source>
</evidence>
<proteinExistence type="predicted"/>
<feature type="compositionally biased region" description="Polar residues" evidence="1">
    <location>
        <begin position="716"/>
        <end position="727"/>
    </location>
</feature>
<feature type="compositionally biased region" description="Basic and acidic residues" evidence="1">
    <location>
        <begin position="837"/>
        <end position="848"/>
    </location>
</feature>
<dbReference type="GO" id="GO:0005794">
    <property type="term" value="C:Golgi apparatus"/>
    <property type="evidence" value="ECO:0007669"/>
    <property type="project" value="TreeGrafter"/>
</dbReference>
<feature type="domain" description="DUF4283" evidence="4">
    <location>
        <begin position="471"/>
        <end position="545"/>
    </location>
</feature>
<dbReference type="SUPFAM" id="SSF56219">
    <property type="entry name" value="DNase I-like"/>
    <property type="match status" value="1"/>
</dbReference>
<feature type="compositionally biased region" description="Low complexity" evidence="1">
    <location>
        <begin position="680"/>
        <end position="695"/>
    </location>
</feature>
<dbReference type="Proteomes" id="UP000585474">
    <property type="component" value="Unassembled WGS sequence"/>
</dbReference>
<reference evidence="7 8" key="1">
    <citation type="submission" date="2019-07" db="EMBL/GenBank/DDBJ databases">
        <title>De Novo Assembly of kiwifruit Actinidia rufa.</title>
        <authorList>
            <person name="Sugita-Konishi S."/>
            <person name="Sato K."/>
            <person name="Mori E."/>
            <person name="Abe Y."/>
            <person name="Kisaki G."/>
            <person name="Hamano K."/>
            <person name="Suezawa K."/>
            <person name="Otani M."/>
            <person name="Fukuda T."/>
            <person name="Manabe T."/>
            <person name="Gomi K."/>
            <person name="Tabuchi M."/>
            <person name="Akimitsu K."/>
            <person name="Kataoka I."/>
        </authorList>
    </citation>
    <scope>NUCLEOTIDE SEQUENCE [LARGE SCALE GENOMIC DNA]</scope>
    <source>
        <strain evidence="8">cv. Fuchu</strain>
    </source>
</reference>
<comment type="caution">
    <text evidence="7">The sequence shown here is derived from an EMBL/GenBank/DDBJ whole genome shotgun (WGS) entry which is preliminary data.</text>
</comment>
<dbReference type="PANTHER" id="PTHR31469">
    <property type="entry name" value="OS07G0633600 PROTEIN"/>
    <property type="match status" value="1"/>
</dbReference>
<evidence type="ECO:0000256" key="1">
    <source>
        <dbReference type="SAM" id="MobiDB-lite"/>
    </source>
</evidence>
<feature type="domain" description="DUF7074" evidence="5">
    <location>
        <begin position="1"/>
        <end position="71"/>
    </location>
</feature>
<feature type="compositionally biased region" description="Polar residues" evidence="1">
    <location>
        <begin position="804"/>
        <end position="823"/>
    </location>
</feature>
<evidence type="ECO:0000259" key="5">
    <source>
        <dbReference type="Pfam" id="PF23269"/>
    </source>
</evidence>
<name>A0A7J0G9T4_9ERIC</name>
<accession>A0A7J0G9T4</accession>
<feature type="compositionally biased region" description="Basic and acidic residues" evidence="1">
    <location>
        <begin position="911"/>
        <end position="928"/>
    </location>
</feature>
<dbReference type="Pfam" id="PF03372">
    <property type="entry name" value="Exo_endo_phos"/>
    <property type="match status" value="1"/>
</dbReference>
<dbReference type="Pfam" id="PF23269">
    <property type="entry name" value="DUF7074"/>
    <property type="match status" value="1"/>
</dbReference>
<dbReference type="Pfam" id="PF23272">
    <property type="entry name" value="DUF7075"/>
    <property type="match status" value="1"/>
</dbReference>
<dbReference type="InterPro" id="IPR025558">
    <property type="entry name" value="DUF4283"/>
</dbReference>
<dbReference type="EMBL" id="BJWL01000019">
    <property type="protein sequence ID" value="GFZ07575.1"/>
    <property type="molecule type" value="Genomic_DNA"/>
</dbReference>
<evidence type="ECO:0000313" key="7">
    <source>
        <dbReference type="EMBL" id="GFZ07575.1"/>
    </source>
</evidence>
<dbReference type="Gene3D" id="3.60.10.10">
    <property type="entry name" value="Endonuclease/exonuclease/phosphatase"/>
    <property type="match status" value="1"/>
</dbReference>
<dbReference type="InterPro" id="IPR026960">
    <property type="entry name" value="RVT-Znf"/>
</dbReference>
<feature type="domain" description="Reverse transcriptase zinc-binding" evidence="3">
    <location>
        <begin position="1599"/>
        <end position="1681"/>
    </location>
</feature>
<feature type="compositionally biased region" description="Polar residues" evidence="1">
    <location>
        <begin position="857"/>
        <end position="867"/>
    </location>
</feature>
<evidence type="ECO:0000259" key="2">
    <source>
        <dbReference type="Pfam" id="PF03372"/>
    </source>
</evidence>
<dbReference type="Pfam" id="PF14111">
    <property type="entry name" value="DUF4283"/>
    <property type="match status" value="1"/>
</dbReference>
<organism evidence="7 8">
    <name type="scientific">Actinidia rufa</name>
    <dbReference type="NCBI Taxonomy" id="165716"/>
    <lineage>
        <taxon>Eukaryota</taxon>
        <taxon>Viridiplantae</taxon>
        <taxon>Streptophyta</taxon>
        <taxon>Embryophyta</taxon>
        <taxon>Tracheophyta</taxon>
        <taxon>Spermatophyta</taxon>
        <taxon>Magnoliopsida</taxon>
        <taxon>eudicotyledons</taxon>
        <taxon>Gunneridae</taxon>
        <taxon>Pentapetalae</taxon>
        <taxon>asterids</taxon>
        <taxon>Ericales</taxon>
        <taxon>Actinidiaceae</taxon>
        <taxon>Actinidia</taxon>
    </lineage>
</organism>
<feature type="compositionally biased region" description="Basic and acidic residues" evidence="1">
    <location>
        <begin position="760"/>
        <end position="775"/>
    </location>
</feature>
<feature type="region of interest" description="Disordered" evidence="1">
    <location>
        <begin position="376"/>
        <end position="428"/>
    </location>
</feature>
<protein>
    <recommendedName>
        <fullName evidence="9">Reverse transcriptase zinc-binding domain-containing protein</fullName>
    </recommendedName>
</protein>
<keyword evidence="8" id="KW-1185">Reference proteome</keyword>
<evidence type="ECO:0000313" key="8">
    <source>
        <dbReference type="Proteomes" id="UP000585474"/>
    </source>
</evidence>